<dbReference type="InterPro" id="IPR003593">
    <property type="entry name" value="AAA+_ATPase"/>
</dbReference>
<dbReference type="GO" id="GO:0005886">
    <property type="term" value="C:plasma membrane"/>
    <property type="evidence" value="ECO:0007669"/>
    <property type="project" value="UniProtKB-SubCell"/>
</dbReference>
<comment type="subcellular location">
    <subcellularLocation>
        <location evidence="1">Cell inner membrane</location>
        <topology evidence="1">Peripheral membrane protein</topology>
    </subcellularLocation>
</comment>
<dbReference type="GO" id="GO:0016887">
    <property type="term" value="F:ATP hydrolysis activity"/>
    <property type="evidence" value="ECO:0007669"/>
    <property type="project" value="InterPro"/>
</dbReference>
<evidence type="ECO:0000313" key="11">
    <source>
        <dbReference type="EMBL" id="VFS45953.1"/>
    </source>
</evidence>
<evidence type="ECO:0000259" key="9">
    <source>
        <dbReference type="PROSITE" id="PS50893"/>
    </source>
</evidence>
<dbReference type="AlphaFoldDB" id="A0A2C6DG11"/>
<dbReference type="EC" id="3.6.3.-" evidence="11"/>
<sequence length="330" mass="37043">MIKIRNLSKHYADRQILRDINLEICRGEIHGLLGISGAGKSTLLRCINGLESFDDNGSLTVDGVEINRLPVKRLREFRKKIGMIFQDFALLQRKTVIENVMLPMQCWQQDIGDIPQRAWALLKLVGIEDKAHFRPQQISGGQKQRVAIARALALEPQILLCDEATSALDPITTKSILDLLKEINQRLNITIVMVTHQMDVVKAACDRLSIIEQGELIATNSVEQIFIENPPALQRITGDIAMRFMPGQVGFKITLPSTELSTSILLGLSAVVNQAFTIFFTQTDYCKTASIVHYYITTENQYHRQVIAYLKSNAVAFQELTSPIIGMTHN</sequence>
<keyword evidence="2" id="KW-0813">Transport</keyword>
<dbReference type="InterPro" id="IPR017871">
    <property type="entry name" value="ABC_transporter-like_CS"/>
</dbReference>
<dbReference type="STRING" id="1111728.GCA_000427805_02648"/>
<dbReference type="InterPro" id="IPR050086">
    <property type="entry name" value="MetN_ABC_transporter-like"/>
</dbReference>
<dbReference type="InterPro" id="IPR027417">
    <property type="entry name" value="P-loop_NTPase"/>
</dbReference>
<dbReference type="PROSITE" id="PS50893">
    <property type="entry name" value="ABC_TRANSPORTER_2"/>
    <property type="match status" value="1"/>
</dbReference>
<evidence type="ECO:0000256" key="2">
    <source>
        <dbReference type="ARBA" id="ARBA00022448"/>
    </source>
</evidence>
<keyword evidence="12" id="KW-1185">Reference proteome</keyword>
<keyword evidence="11" id="KW-0378">Hydrolase</keyword>
<reference evidence="11 13" key="3">
    <citation type="submission" date="2019-03" db="EMBL/GenBank/DDBJ databases">
        <authorList>
            <consortium name="Pathogen Informatics"/>
        </authorList>
    </citation>
    <scope>NUCLEOTIDE SEQUENCE [LARGE SCALE GENOMIC DNA]</scope>
    <source>
        <strain evidence="11 13">NCTC12282</strain>
    </source>
</reference>
<evidence type="ECO:0000256" key="7">
    <source>
        <dbReference type="ARBA" id="ARBA00022970"/>
    </source>
</evidence>
<evidence type="ECO:0000256" key="4">
    <source>
        <dbReference type="ARBA" id="ARBA00022741"/>
    </source>
</evidence>
<keyword evidence="7" id="KW-0029">Amino-acid transport</keyword>
<evidence type="ECO:0000313" key="10">
    <source>
        <dbReference type="EMBL" id="PHI28147.1"/>
    </source>
</evidence>
<evidence type="ECO:0000313" key="12">
    <source>
        <dbReference type="Proteomes" id="UP000224974"/>
    </source>
</evidence>
<organism evidence="10 12">
    <name type="scientific">Budvicia aquatica</name>
    <dbReference type="NCBI Taxonomy" id="82979"/>
    <lineage>
        <taxon>Bacteria</taxon>
        <taxon>Pseudomonadati</taxon>
        <taxon>Pseudomonadota</taxon>
        <taxon>Gammaproteobacteria</taxon>
        <taxon>Enterobacterales</taxon>
        <taxon>Budviciaceae</taxon>
        <taxon>Budvicia</taxon>
    </lineage>
</organism>
<dbReference type="OrthoDB" id="4075047at2"/>
<name>A0A2C6DG11_9GAMM</name>
<evidence type="ECO:0000256" key="5">
    <source>
        <dbReference type="ARBA" id="ARBA00022840"/>
    </source>
</evidence>
<keyword evidence="8" id="KW-0472">Membrane</keyword>
<keyword evidence="3" id="KW-1003">Cell membrane</keyword>
<keyword evidence="6" id="KW-1278">Translocase</keyword>
<dbReference type="PANTHER" id="PTHR43166">
    <property type="entry name" value="AMINO ACID IMPORT ATP-BINDING PROTEIN"/>
    <property type="match status" value="1"/>
</dbReference>
<evidence type="ECO:0000256" key="8">
    <source>
        <dbReference type="ARBA" id="ARBA00023136"/>
    </source>
</evidence>
<dbReference type="Pfam" id="PF00005">
    <property type="entry name" value="ABC_tran"/>
    <property type="match status" value="1"/>
</dbReference>
<dbReference type="Gene3D" id="3.40.50.300">
    <property type="entry name" value="P-loop containing nucleotide triphosphate hydrolases"/>
    <property type="match status" value="1"/>
</dbReference>
<reference evidence="12" key="1">
    <citation type="submission" date="2017-09" db="EMBL/GenBank/DDBJ databases">
        <title>FDA dAtabase for Regulatory Grade micrObial Sequences (FDA-ARGOS): Supporting development and validation of Infectious Disease Dx tests.</title>
        <authorList>
            <person name="Minogue T."/>
            <person name="Wolcott M."/>
            <person name="Wasieloski L."/>
            <person name="Aguilar W."/>
            <person name="Moore D."/>
            <person name="Tallon L."/>
            <person name="Sadzewicz L."/>
            <person name="Ott S."/>
            <person name="Zhao X."/>
            <person name="Nagaraj S."/>
            <person name="Vavikolanu K."/>
            <person name="Aluvathingal J."/>
            <person name="Nadendla S."/>
            <person name="Sichtig H."/>
        </authorList>
    </citation>
    <scope>NUCLEOTIDE SEQUENCE [LARGE SCALE GENOMIC DNA]</scope>
    <source>
        <strain evidence="12">FDAARGOS_387</strain>
    </source>
</reference>
<proteinExistence type="predicted"/>
<feature type="domain" description="ABC transporter" evidence="9">
    <location>
        <begin position="2"/>
        <end position="238"/>
    </location>
</feature>
<dbReference type="Proteomes" id="UP000373449">
    <property type="component" value="Unassembled WGS sequence"/>
</dbReference>
<evidence type="ECO:0000313" key="13">
    <source>
        <dbReference type="Proteomes" id="UP000373449"/>
    </source>
</evidence>
<dbReference type="PANTHER" id="PTHR43166:SF30">
    <property type="entry name" value="METHIONINE IMPORT ATP-BINDING PROTEIN METN"/>
    <property type="match status" value="1"/>
</dbReference>
<dbReference type="GO" id="GO:0005524">
    <property type="term" value="F:ATP binding"/>
    <property type="evidence" value="ECO:0007669"/>
    <property type="project" value="UniProtKB-KW"/>
</dbReference>
<dbReference type="RefSeq" id="WP_029093340.1">
    <property type="nucleotide sequence ID" value="NZ_CAADJA010000002.1"/>
</dbReference>
<dbReference type="SUPFAM" id="SSF52540">
    <property type="entry name" value="P-loop containing nucleoside triphosphate hydrolases"/>
    <property type="match status" value="1"/>
</dbReference>
<dbReference type="PROSITE" id="PS00211">
    <property type="entry name" value="ABC_TRANSPORTER_1"/>
    <property type="match status" value="1"/>
</dbReference>
<dbReference type="GO" id="GO:0006865">
    <property type="term" value="P:amino acid transport"/>
    <property type="evidence" value="ECO:0007669"/>
    <property type="project" value="UniProtKB-KW"/>
</dbReference>
<keyword evidence="5 10" id="KW-0067">ATP-binding</keyword>
<dbReference type="InterPro" id="IPR003439">
    <property type="entry name" value="ABC_transporter-like_ATP-bd"/>
</dbReference>
<reference evidence="10" key="2">
    <citation type="submission" date="2017-09" db="EMBL/GenBank/DDBJ databases">
        <title>FDA dAtabase for Regulatory Grade micrObial Sequences (FDA-ARGOS): Supporting development and validation of Infectious Disease Dx tests.</title>
        <authorList>
            <person name="Minogue T."/>
            <person name="Wolcott M."/>
            <person name="Wasieloski L."/>
            <person name="Aguilar W."/>
            <person name="Moore D."/>
            <person name="Tallon L.J."/>
            <person name="Sadzewicz L."/>
            <person name="Ott S."/>
            <person name="Zhao X."/>
            <person name="Nagaraj S."/>
            <person name="Vavikolanu K."/>
            <person name="Aluvathingal J."/>
            <person name="Nadendla S."/>
            <person name="Sichtig H."/>
        </authorList>
    </citation>
    <scope>NUCLEOTIDE SEQUENCE</scope>
    <source>
        <strain evidence="10">FDAARGOS_387</strain>
    </source>
</reference>
<dbReference type="SMART" id="SM00382">
    <property type="entry name" value="AAA"/>
    <property type="match status" value="1"/>
</dbReference>
<dbReference type="EMBL" id="CAADJA010000002">
    <property type="protein sequence ID" value="VFS45953.1"/>
    <property type="molecule type" value="Genomic_DNA"/>
</dbReference>
<evidence type="ECO:0000256" key="1">
    <source>
        <dbReference type="ARBA" id="ARBA00004417"/>
    </source>
</evidence>
<dbReference type="EMBL" id="PDDX01000001">
    <property type="protein sequence ID" value="PHI28147.1"/>
    <property type="molecule type" value="Genomic_DNA"/>
</dbReference>
<protein>
    <submittedName>
        <fullName evidence="10">ABC transporter ATP-binding protein</fullName>
    </submittedName>
    <submittedName>
        <fullName evidence="11">Methionine import ATP-binding protein MetN</fullName>
        <ecNumber evidence="11">3.6.3.-</ecNumber>
    </submittedName>
</protein>
<accession>A0A2C6DG11</accession>
<keyword evidence="4" id="KW-0547">Nucleotide-binding</keyword>
<gene>
    <name evidence="11" type="primary">metN_1</name>
    <name evidence="10" type="ORF">CRN84_01710</name>
    <name evidence="11" type="ORF">NCTC12282_00840</name>
</gene>
<dbReference type="Proteomes" id="UP000224974">
    <property type="component" value="Unassembled WGS sequence"/>
</dbReference>
<evidence type="ECO:0000256" key="3">
    <source>
        <dbReference type="ARBA" id="ARBA00022475"/>
    </source>
</evidence>
<evidence type="ECO:0000256" key="6">
    <source>
        <dbReference type="ARBA" id="ARBA00022967"/>
    </source>
</evidence>